<comment type="caution">
    <text evidence="3">The sequence shown here is derived from an EMBL/GenBank/DDBJ whole genome shotgun (WGS) entry which is preliminary data.</text>
</comment>
<dbReference type="InterPro" id="IPR029058">
    <property type="entry name" value="AB_hydrolase_fold"/>
</dbReference>
<dbReference type="PANTHER" id="PTHR40111">
    <property type="entry name" value="CEPHALOSPORIN-C DEACETYLASE"/>
    <property type="match status" value="1"/>
</dbReference>
<dbReference type="PANTHER" id="PTHR40111:SF1">
    <property type="entry name" value="CEPHALOSPORIN-C DEACETYLASE"/>
    <property type="match status" value="1"/>
</dbReference>
<dbReference type="Pfam" id="PF05448">
    <property type="entry name" value="AXE1"/>
    <property type="match status" value="1"/>
</dbReference>
<dbReference type="Gene3D" id="3.40.50.1820">
    <property type="entry name" value="alpha/beta hydrolase"/>
    <property type="match status" value="1"/>
</dbReference>
<dbReference type="EMBL" id="WBUI01000004">
    <property type="protein sequence ID" value="KAB2934017.1"/>
    <property type="molecule type" value="Genomic_DNA"/>
</dbReference>
<dbReference type="GO" id="GO:0052689">
    <property type="term" value="F:carboxylic ester hydrolase activity"/>
    <property type="evidence" value="ECO:0007669"/>
    <property type="project" value="TreeGrafter"/>
</dbReference>
<dbReference type="InterPro" id="IPR039069">
    <property type="entry name" value="CE7"/>
</dbReference>
<dbReference type="Proteomes" id="UP000460298">
    <property type="component" value="Unassembled WGS sequence"/>
</dbReference>
<dbReference type="AlphaFoldDB" id="A0A833LZE2"/>
<organism evidence="3 4">
    <name type="scientific">Leptonema illini</name>
    <dbReference type="NCBI Taxonomy" id="183"/>
    <lineage>
        <taxon>Bacteria</taxon>
        <taxon>Pseudomonadati</taxon>
        <taxon>Spirochaetota</taxon>
        <taxon>Spirochaetia</taxon>
        <taxon>Leptospirales</taxon>
        <taxon>Leptospiraceae</taxon>
        <taxon>Leptonema</taxon>
    </lineage>
</organism>
<gene>
    <name evidence="3" type="ORF">F9K24_05995</name>
</gene>
<sequence>MAIRRPGFDECYQALPELTRPAQFQSFWNSVILSLKKVPLEPQLKLRLKRTFARESLHDVQFRSHNDTVLSGYLNIPRKLKRVPAVITFHDYLSDFERVNESITEPLSQAGIAHLYLKMRGHENPAVFARPTRSKDGAGAPTTFFLDQQGQPFERSFGVAIILDALRGVDFLRLNRNINHTAIGLMGRGLGCVPALFAAAFKPESVRALGLERPGPVWHEEWLQLSQSPLAREWNEWMKGRSAQKKELREKMRQIDPVYLSQEISCPVLMSTGLEDAEHPALPGFGLFNLLRTEKAMQIFTDEAQDPDHKKEHQQQVEFLIETLRTKD</sequence>
<accession>A0A833LZE2</accession>
<dbReference type="GO" id="GO:0005976">
    <property type="term" value="P:polysaccharide metabolic process"/>
    <property type="evidence" value="ECO:0007669"/>
    <property type="project" value="TreeGrafter"/>
</dbReference>
<evidence type="ECO:0000313" key="4">
    <source>
        <dbReference type="Proteomes" id="UP000460298"/>
    </source>
</evidence>
<reference evidence="3 4" key="1">
    <citation type="submission" date="2019-10" db="EMBL/GenBank/DDBJ databases">
        <title>Extracellular Electron Transfer in a Candidatus Methanoperedens spp. Enrichment Culture.</title>
        <authorList>
            <person name="Berger S."/>
            <person name="Rangel Shaw D."/>
            <person name="Berben T."/>
            <person name="In 'T Zandt M."/>
            <person name="Frank J."/>
            <person name="Reimann J."/>
            <person name="Jetten M.S.M."/>
            <person name="Welte C.U."/>
        </authorList>
    </citation>
    <scope>NUCLEOTIDE SEQUENCE [LARGE SCALE GENOMIC DNA]</scope>
    <source>
        <strain evidence="3">SB12</strain>
    </source>
</reference>
<feature type="binding site" evidence="1">
    <location>
        <position position="92"/>
    </location>
    <ligand>
        <name>substrate</name>
    </ligand>
</feature>
<evidence type="ECO:0000256" key="1">
    <source>
        <dbReference type="PIRSR" id="PIRSR639069-2"/>
    </source>
</evidence>
<evidence type="ECO:0000313" key="3">
    <source>
        <dbReference type="EMBL" id="KAB2934017.1"/>
    </source>
</evidence>
<protein>
    <submittedName>
        <fullName evidence="3">Prolyl oligopeptidase family serine peptidase</fullName>
    </submittedName>
</protein>
<dbReference type="InterPro" id="IPR008391">
    <property type="entry name" value="AXE1_dom"/>
</dbReference>
<evidence type="ECO:0000259" key="2">
    <source>
        <dbReference type="Pfam" id="PF05448"/>
    </source>
</evidence>
<dbReference type="SUPFAM" id="SSF53474">
    <property type="entry name" value="alpha/beta-Hydrolases"/>
    <property type="match status" value="1"/>
</dbReference>
<proteinExistence type="predicted"/>
<name>A0A833LZE2_9LEPT</name>
<feature type="domain" description="Acetyl xylan esterase" evidence="2">
    <location>
        <begin position="9"/>
        <end position="321"/>
    </location>
</feature>